<accession>A0ABR4YH10</accession>
<evidence type="ECO:0000259" key="2">
    <source>
        <dbReference type="Pfam" id="PF03432"/>
    </source>
</evidence>
<reference evidence="3 4" key="1">
    <citation type="submission" date="2014-09" db="EMBL/GenBank/DDBJ databases">
        <title>Alistipes sp. 627, sp. nov., a novel member of the family Rikenellaceae isolated from human faeces.</title>
        <authorList>
            <person name="Shkoporov A.N."/>
            <person name="Chaplin A.V."/>
            <person name="Motuzova O.V."/>
            <person name="Kafarskaia L.I."/>
            <person name="Khokhlova E.V."/>
            <person name="Efimov B.A."/>
        </authorList>
    </citation>
    <scope>NUCLEOTIDE SEQUENCE [LARGE SCALE GENOMIC DNA]</scope>
    <source>
        <strain evidence="3 4">627</strain>
    </source>
</reference>
<sequence>MVARITYGKNIVGMLEYNKLKVDKETAGVLCCHKLPVMPLDGKIDFHKLVEAFAPHLSDPRSRLSDPVFHASLNPHPEDRLSDARLIEIAHEYMERMGYGAQPFVVFKHEDIARSHLHIVSICIGPDGKTIDRYNDRKRSQEITRELERQYGLHSSQGERPVFEELRRVDYRAGNVRAQVASVVRSMTDRYRFASAGELNTLLRPFNVWLEECRGEARGRTYEGVLYGALDASGERIGNPIPASRIGRDVGYDALQKQYAATKSWIRENRERLEPTKEAIRQAMRQCRTPEEFAETMRRAGISVVFHRSGKNDGRIFGVTFIDHDNRLVVNGSRFDRAFSANNFERLFAQAGEETRNTEKENLPANPKRPERIPDRRPQRSDTAGKWLLFDLVDTLLDEAAAPDLYEEYEMIQKRRKRKVQN</sequence>
<dbReference type="EMBL" id="JRGF01000019">
    <property type="protein sequence ID" value="KHE40858.1"/>
    <property type="molecule type" value="Genomic_DNA"/>
</dbReference>
<protein>
    <recommendedName>
        <fullName evidence="2">MobA/VirD2-like nuclease domain-containing protein</fullName>
    </recommendedName>
</protein>
<proteinExistence type="predicted"/>
<feature type="region of interest" description="Disordered" evidence="1">
    <location>
        <begin position="352"/>
        <end position="380"/>
    </location>
</feature>
<dbReference type="Pfam" id="PF03432">
    <property type="entry name" value="Relaxase"/>
    <property type="match status" value="1"/>
</dbReference>
<feature type="compositionally biased region" description="Basic and acidic residues" evidence="1">
    <location>
        <begin position="353"/>
        <end position="380"/>
    </location>
</feature>
<dbReference type="Proteomes" id="UP000030889">
    <property type="component" value="Unassembled WGS sequence"/>
</dbReference>
<dbReference type="RefSeq" id="WP_035474300.1">
    <property type="nucleotide sequence ID" value="NZ_JRGF01000019.1"/>
</dbReference>
<comment type="caution">
    <text evidence="3">The sequence shown here is derived from an EMBL/GenBank/DDBJ whole genome shotgun (WGS) entry which is preliminary data.</text>
</comment>
<organism evidence="3 4">
    <name type="scientific">Alistipes inops</name>
    <dbReference type="NCBI Taxonomy" id="1501391"/>
    <lineage>
        <taxon>Bacteria</taxon>
        <taxon>Pseudomonadati</taxon>
        <taxon>Bacteroidota</taxon>
        <taxon>Bacteroidia</taxon>
        <taxon>Bacteroidales</taxon>
        <taxon>Rikenellaceae</taxon>
        <taxon>Alistipes</taxon>
    </lineage>
</organism>
<evidence type="ECO:0000256" key="1">
    <source>
        <dbReference type="SAM" id="MobiDB-lite"/>
    </source>
</evidence>
<keyword evidence="4" id="KW-1185">Reference proteome</keyword>
<evidence type="ECO:0000313" key="4">
    <source>
        <dbReference type="Proteomes" id="UP000030889"/>
    </source>
</evidence>
<dbReference type="NCBIfam" id="NF041325">
    <property type="entry name" value="Bacteroid_MobB"/>
    <property type="match status" value="1"/>
</dbReference>
<dbReference type="InterPro" id="IPR005094">
    <property type="entry name" value="Endonuclease_MobA/VirD2"/>
</dbReference>
<gene>
    <name evidence="3" type="ORF">LG35_09655</name>
</gene>
<feature type="domain" description="MobA/VirD2-like nuclease" evidence="2">
    <location>
        <begin position="61"/>
        <end position="153"/>
    </location>
</feature>
<evidence type="ECO:0000313" key="3">
    <source>
        <dbReference type="EMBL" id="KHE40858.1"/>
    </source>
</evidence>
<name>A0ABR4YH10_9BACT</name>